<comment type="caution">
    <text evidence="2">The sequence shown here is derived from an EMBL/GenBank/DDBJ whole genome shotgun (WGS) entry which is preliminary data.</text>
</comment>
<gene>
    <name evidence="2" type="ORF">JTE90_000804</name>
</gene>
<keyword evidence="1" id="KW-0732">Signal</keyword>
<keyword evidence="3" id="KW-1185">Reference proteome</keyword>
<evidence type="ECO:0000313" key="2">
    <source>
        <dbReference type="EMBL" id="KAG8177941.1"/>
    </source>
</evidence>
<feature type="chain" id="PRO_5043484852" evidence="1">
    <location>
        <begin position="20"/>
        <end position="156"/>
    </location>
</feature>
<dbReference type="AlphaFoldDB" id="A0AAV6U329"/>
<protein>
    <submittedName>
        <fullName evidence="2">Uncharacterized protein</fullName>
    </submittedName>
</protein>
<name>A0AAV6U329_9ARAC</name>
<dbReference type="Proteomes" id="UP000827092">
    <property type="component" value="Unassembled WGS sequence"/>
</dbReference>
<organism evidence="2 3">
    <name type="scientific">Oedothorax gibbosus</name>
    <dbReference type="NCBI Taxonomy" id="931172"/>
    <lineage>
        <taxon>Eukaryota</taxon>
        <taxon>Metazoa</taxon>
        <taxon>Ecdysozoa</taxon>
        <taxon>Arthropoda</taxon>
        <taxon>Chelicerata</taxon>
        <taxon>Arachnida</taxon>
        <taxon>Araneae</taxon>
        <taxon>Araneomorphae</taxon>
        <taxon>Entelegynae</taxon>
        <taxon>Araneoidea</taxon>
        <taxon>Linyphiidae</taxon>
        <taxon>Erigoninae</taxon>
        <taxon>Oedothorax</taxon>
    </lineage>
</organism>
<accession>A0AAV6U329</accession>
<feature type="signal peptide" evidence="1">
    <location>
        <begin position="1"/>
        <end position="19"/>
    </location>
</feature>
<dbReference type="EMBL" id="JAFNEN010000734">
    <property type="protein sequence ID" value="KAG8177941.1"/>
    <property type="molecule type" value="Genomic_DNA"/>
</dbReference>
<reference evidence="2 3" key="1">
    <citation type="journal article" date="2022" name="Nat. Ecol. Evol.">
        <title>A masculinizing supergene underlies an exaggerated male reproductive morph in a spider.</title>
        <authorList>
            <person name="Hendrickx F."/>
            <person name="De Corte Z."/>
            <person name="Sonet G."/>
            <person name="Van Belleghem S.M."/>
            <person name="Kostlbacher S."/>
            <person name="Vangestel C."/>
        </authorList>
    </citation>
    <scope>NUCLEOTIDE SEQUENCE [LARGE SCALE GENOMIC DNA]</scope>
    <source>
        <strain evidence="2">W744_W776</strain>
    </source>
</reference>
<evidence type="ECO:0000256" key="1">
    <source>
        <dbReference type="SAM" id="SignalP"/>
    </source>
</evidence>
<sequence>MARFVIVLLLACLASLSMGQRKRREGVYNCYNKNLCNCNDGNSIEFWQECFDKAGPQIQEWYIGEVNKCKGLSKPVQNGPVASWVQSVCALEEEVRKDCYFQLNKRSQEEYQKASNGEYGPEIKDKSYEATECLRQVIYECQMKHEDDCLIYKSNP</sequence>
<proteinExistence type="predicted"/>
<evidence type="ECO:0000313" key="3">
    <source>
        <dbReference type="Proteomes" id="UP000827092"/>
    </source>
</evidence>